<evidence type="ECO:0000256" key="2">
    <source>
        <dbReference type="ARBA" id="ARBA00023015"/>
    </source>
</evidence>
<dbReference type="Pfam" id="PF00170">
    <property type="entry name" value="bZIP_1"/>
    <property type="match status" value="1"/>
</dbReference>
<dbReference type="SMART" id="SM00338">
    <property type="entry name" value="BRLZ"/>
    <property type="match status" value="1"/>
</dbReference>
<dbReference type="RefSeq" id="XP_031570725.1">
    <property type="nucleotide sequence ID" value="XM_031714865.1"/>
</dbReference>
<dbReference type="GeneID" id="116305041"/>
<comment type="subcellular location">
    <subcellularLocation>
        <location evidence="1">Nucleus</location>
    </subcellularLocation>
</comment>
<evidence type="ECO:0000256" key="7">
    <source>
        <dbReference type="SAM" id="MobiDB-lite"/>
    </source>
</evidence>
<evidence type="ECO:0000256" key="5">
    <source>
        <dbReference type="ARBA" id="ARBA00023242"/>
    </source>
</evidence>
<feature type="coiled-coil region" evidence="6">
    <location>
        <begin position="165"/>
        <end position="206"/>
    </location>
</feature>
<keyword evidence="5" id="KW-0539">Nucleus</keyword>
<reference evidence="10 11" key="1">
    <citation type="submission" date="2025-04" db="UniProtKB">
        <authorList>
            <consortium name="RefSeq"/>
        </authorList>
    </citation>
    <scope>IDENTIFICATION</scope>
    <source>
        <tissue evidence="10 11">Tentacle</tissue>
    </source>
</reference>
<keyword evidence="3" id="KW-0238">DNA-binding</keyword>
<evidence type="ECO:0000256" key="6">
    <source>
        <dbReference type="SAM" id="Coils"/>
    </source>
</evidence>
<dbReference type="RefSeq" id="XP_031570723.1">
    <property type="nucleotide sequence ID" value="XM_031714863.1"/>
</dbReference>
<dbReference type="OrthoDB" id="674948at2759"/>
<dbReference type="InterPro" id="IPR004827">
    <property type="entry name" value="bZIP"/>
</dbReference>
<evidence type="ECO:0000259" key="8">
    <source>
        <dbReference type="PROSITE" id="PS50217"/>
    </source>
</evidence>
<dbReference type="KEGG" id="aten:116305041"/>
<feature type="region of interest" description="Disordered" evidence="7">
    <location>
        <begin position="66"/>
        <end position="87"/>
    </location>
</feature>
<keyword evidence="6" id="KW-0175">Coiled coil</keyword>
<dbReference type="RefSeq" id="XP_031570724.1">
    <property type="nucleotide sequence ID" value="XM_031714864.1"/>
</dbReference>
<protein>
    <submittedName>
        <fullName evidence="10 11">Uncharacterized protein LOC116305041</fullName>
    </submittedName>
</protein>
<evidence type="ECO:0000313" key="11">
    <source>
        <dbReference type="RefSeq" id="XP_031570724.1"/>
    </source>
</evidence>
<dbReference type="Proteomes" id="UP000515163">
    <property type="component" value="Unplaced"/>
</dbReference>
<keyword evidence="4" id="KW-0804">Transcription</keyword>
<dbReference type="AlphaFoldDB" id="A0A6P8IXG8"/>
<evidence type="ECO:0000256" key="1">
    <source>
        <dbReference type="ARBA" id="ARBA00004123"/>
    </source>
</evidence>
<accession>A0A6P8IXG8</accession>
<dbReference type="PANTHER" id="PTHR46004">
    <property type="entry name" value="CYCLIC AMP RESPONSE ELEMENT-BINDING PROTEIN A"/>
    <property type="match status" value="1"/>
</dbReference>
<keyword evidence="2" id="KW-0805">Transcription regulation</keyword>
<proteinExistence type="predicted"/>
<dbReference type="GO" id="GO:0000981">
    <property type="term" value="F:DNA-binding transcription factor activity, RNA polymerase II-specific"/>
    <property type="evidence" value="ECO:0007669"/>
    <property type="project" value="TreeGrafter"/>
</dbReference>
<dbReference type="SUPFAM" id="SSF57959">
    <property type="entry name" value="Leucine zipper domain"/>
    <property type="match status" value="1"/>
</dbReference>
<dbReference type="GO" id="GO:0035497">
    <property type="term" value="F:cAMP response element binding"/>
    <property type="evidence" value="ECO:0007669"/>
    <property type="project" value="TreeGrafter"/>
</dbReference>
<dbReference type="InterPro" id="IPR046347">
    <property type="entry name" value="bZIP_sf"/>
</dbReference>
<organism evidence="9 10">
    <name type="scientific">Actinia tenebrosa</name>
    <name type="common">Australian red waratah sea anemone</name>
    <dbReference type="NCBI Taxonomy" id="6105"/>
    <lineage>
        <taxon>Eukaryota</taxon>
        <taxon>Metazoa</taxon>
        <taxon>Cnidaria</taxon>
        <taxon>Anthozoa</taxon>
        <taxon>Hexacorallia</taxon>
        <taxon>Actiniaria</taxon>
        <taxon>Actiniidae</taxon>
        <taxon>Actinia</taxon>
    </lineage>
</organism>
<dbReference type="GO" id="GO:0005634">
    <property type="term" value="C:nucleus"/>
    <property type="evidence" value="ECO:0007669"/>
    <property type="project" value="UniProtKB-SubCell"/>
</dbReference>
<keyword evidence="9" id="KW-1185">Reference proteome</keyword>
<feature type="compositionally biased region" description="Basic and acidic residues" evidence="7">
    <location>
        <begin position="17"/>
        <end position="30"/>
    </location>
</feature>
<dbReference type="PROSITE" id="PS00036">
    <property type="entry name" value="BZIP_BASIC"/>
    <property type="match status" value="1"/>
</dbReference>
<dbReference type="PRINTS" id="PR00041">
    <property type="entry name" value="LEUZIPPRCREB"/>
</dbReference>
<evidence type="ECO:0000256" key="4">
    <source>
        <dbReference type="ARBA" id="ARBA00023163"/>
    </source>
</evidence>
<evidence type="ECO:0000313" key="10">
    <source>
        <dbReference type="RefSeq" id="XP_031570723.1"/>
    </source>
</evidence>
<dbReference type="CDD" id="cd14689">
    <property type="entry name" value="bZIP_CREB3"/>
    <property type="match status" value="1"/>
</dbReference>
<dbReference type="Gene3D" id="1.20.5.170">
    <property type="match status" value="1"/>
</dbReference>
<dbReference type="PROSITE" id="PS50217">
    <property type="entry name" value="BZIP"/>
    <property type="match status" value="1"/>
</dbReference>
<evidence type="ECO:0000313" key="9">
    <source>
        <dbReference type="Proteomes" id="UP000515163"/>
    </source>
</evidence>
<feature type="region of interest" description="Disordered" evidence="7">
    <location>
        <begin position="17"/>
        <end position="43"/>
    </location>
</feature>
<evidence type="ECO:0000256" key="3">
    <source>
        <dbReference type="ARBA" id="ARBA00023125"/>
    </source>
</evidence>
<evidence type="ECO:0000313" key="12">
    <source>
        <dbReference type="RefSeq" id="XP_031570725.1"/>
    </source>
</evidence>
<feature type="domain" description="BZIP" evidence="8">
    <location>
        <begin position="140"/>
        <end position="203"/>
    </location>
</feature>
<dbReference type="PANTHER" id="PTHR46004:SF3">
    <property type="entry name" value="CYCLIC AMP RESPONSE ELEMENT-BINDING PROTEIN A"/>
    <property type="match status" value="1"/>
</dbReference>
<feature type="compositionally biased region" description="Low complexity" evidence="7">
    <location>
        <begin position="31"/>
        <end position="40"/>
    </location>
</feature>
<gene>
    <name evidence="10 11 12" type="primary">LOC116305041</name>
</gene>
<sequence length="241" mass="27173">MDVFDLAYGKFSEGMATDRDDLSVSDDRKTSPTSKSSFLSKSREEDAKVLYQISCLLNKKGQKKNKVNNNLHTDEDKNGSDSESSGFVSLDNAGIKASTGYESREIFTGDLTEGEREAFLLEGYPILNRGSPCTKSEERALKRIRRKIKNKLSAQESRRKKKEYVESLEKRVDYVNSENSVLREQVDSLNNTVRSLLKELKRIQGTTSKISRGTQSGTCLKCYLTKTSRTSPNKEYTCSND</sequence>
<name>A0A6P8IXG8_ACTTE</name>